<evidence type="ECO:0000256" key="4">
    <source>
        <dbReference type="ARBA" id="ARBA00022989"/>
    </source>
</evidence>
<protein>
    <recommendedName>
        <fullName evidence="9">MFS transporter</fullName>
    </recommendedName>
</protein>
<dbReference type="InterPro" id="IPR036259">
    <property type="entry name" value="MFS_trans_sf"/>
</dbReference>
<dbReference type="SUPFAM" id="SSF103473">
    <property type="entry name" value="MFS general substrate transporter"/>
    <property type="match status" value="1"/>
</dbReference>
<dbReference type="Proteomes" id="UP000074382">
    <property type="component" value="Unassembled WGS sequence"/>
</dbReference>
<gene>
    <name evidence="7" type="ORF">AC529_10780</name>
</gene>
<evidence type="ECO:0000256" key="6">
    <source>
        <dbReference type="SAM" id="Phobius"/>
    </source>
</evidence>
<accession>A0A147KHP2</accession>
<feature type="transmembrane region" description="Helical" evidence="6">
    <location>
        <begin position="56"/>
        <end position="75"/>
    </location>
</feature>
<keyword evidence="2" id="KW-1003">Cell membrane</keyword>
<dbReference type="PANTHER" id="PTHR23513">
    <property type="entry name" value="INTEGRAL MEMBRANE EFFLUX PROTEIN-RELATED"/>
    <property type="match status" value="1"/>
</dbReference>
<keyword evidence="3 6" id="KW-0812">Transmembrane</keyword>
<dbReference type="EMBL" id="LGEM01000081">
    <property type="protein sequence ID" value="KUP96709.1"/>
    <property type="molecule type" value="Genomic_DNA"/>
</dbReference>
<comment type="caution">
    <text evidence="7">The sequence shown here is derived from an EMBL/GenBank/DDBJ whole genome shotgun (WGS) entry which is preliminary data.</text>
</comment>
<dbReference type="STRING" id="665004.AC529_10780"/>
<evidence type="ECO:0000313" key="7">
    <source>
        <dbReference type="EMBL" id="KUP96709.1"/>
    </source>
</evidence>
<feature type="non-terminal residue" evidence="7">
    <location>
        <position position="181"/>
    </location>
</feature>
<reference evidence="8" key="1">
    <citation type="journal article" date="2017" name="Acta Aliment.">
        <title>Plant polysaccharide degrading enzyme system of Thermpbifida cellulosilytica TB100 revealed by de novo genome project data.</title>
        <authorList>
            <person name="Toth A."/>
            <person name="Baka E."/>
            <person name="Luzics S."/>
            <person name="Bata-Vidacs I."/>
            <person name="Nagy I."/>
            <person name="Balint B."/>
            <person name="Herceg R."/>
            <person name="Olasz F."/>
            <person name="Wilk T."/>
            <person name="Nagy T."/>
            <person name="Kriszt B."/>
            <person name="Nagy I."/>
            <person name="Kukolya J."/>
        </authorList>
    </citation>
    <scope>NUCLEOTIDE SEQUENCE [LARGE SCALE GENOMIC DNA]</scope>
    <source>
        <strain evidence="8">TB100</strain>
    </source>
</reference>
<dbReference type="PATRIC" id="fig|665004.4.peg.3945"/>
<evidence type="ECO:0000256" key="2">
    <source>
        <dbReference type="ARBA" id="ARBA00022475"/>
    </source>
</evidence>
<feature type="transmembrane region" description="Helical" evidence="6">
    <location>
        <begin position="87"/>
        <end position="106"/>
    </location>
</feature>
<dbReference type="Gene3D" id="1.20.1250.20">
    <property type="entry name" value="MFS general substrate transporter like domains"/>
    <property type="match status" value="1"/>
</dbReference>
<dbReference type="AlphaFoldDB" id="A0A147KHP2"/>
<comment type="subcellular location">
    <subcellularLocation>
        <location evidence="1">Cell membrane</location>
        <topology evidence="1">Multi-pass membrane protein</topology>
    </subcellularLocation>
</comment>
<dbReference type="GO" id="GO:0005886">
    <property type="term" value="C:plasma membrane"/>
    <property type="evidence" value="ECO:0007669"/>
    <property type="project" value="UniProtKB-SubCell"/>
</dbReference>
<feature type="transmembrane region" description="Helical" evidence="6">
    <location>
        <begin position="28"/>
        <end position="50"/>
    </location>
</feature>
<proteinExistence type="predicted"/>
<keyword evidence="5 6" id="KW-0472">Membrane</keyword>
<keyword evidence="4 6" id="KW-1133">Transmembrane helix</keyword>
<organism evidence="7 8">
    <name type="scientific">Thermobifida cellulosilytica TB100</name>
    <dbReference type="NCBI Taxonomy" id="665004"/>
    <lineage>
        <taxon>Bacteria</taxon>
        <taxon>Bacillati</taxon>
        <taxon>Actinomycetota</taxon>
        <taxon>Actinomycetes</taxon>
        <taxon>Streptosporangiales</taxon>
        <taxon>Nocardiopsidaceae</taxon>
        <taxon>Thermobifida</taxon>
    </lineage>
</organism>
<evidence type="ECO:0000313" key="8">
    <source>
        <dbReference type="Proteomes" id="UP000074382"/>
    </source>
</evidence>
<name>A0A147KHP2_THECS</name>
<evidence type="ECO:0000256" key="3">
    <source>
        <dbReference type="ARBA" id="ARBA00022692"/>
    </source>
</evidence>
<evidence type="ECO:0000256" key="5">
    <source>
        <dbReference type="ARBA" id="ARBA00023136"/>
    </source>
</evidence>
<evidence type="ECO:0008006" key="9">
    <source>
        <dbReference type="Google" id="ProtNLM"/>
    </source>
</evidence>
<evidence type="ECO:0000256" key="1">
    <source>
        <dbReference type="ARBA" id="ARBA00004651"/>
    </source>
</evidence>
<sequence length="181" mass="17860">MDGGGGGSGTAAGGWGLLRAHGPFRVLCGARTVSVLGESAALVALLLFAAGSTGRAVAALLLVGDFAPALLAPLAGVAADRFDLRRVMAGCEAVQGAALAAAAVWLPPLPPLLVLVAVRAVAGQVFLPASRAAVPALVRGGAAARRGLRARVAGPARRGAADRFDLRRVMAGCEAVQGAAL</sequence>
<keyword evidence="8" id="KW-1185">Reference proteome</keyword>
<dbReference type="PANTHER" id="PTHR23513:SF6">
    <property type="entry name" value="MAJOR FACILITATOR SUPERFAMILY ASSOCIATED DOMAIN-CONTAINING PROTEIN"/>
    <property type="match status" value="1"/>
</dbReference>